<dbReference type="RefSeq" id="WP_163109522.1">
    <property type="nucleotide sequence ID" value="NZ_JAAAWP010000001.1"/>
</dbReference>
<dbReference type="Gene3D" id="3.20.20.450">
    <property type="entry name" value="EAL domain"/>
    <property type="match status" value="1"/>
</dbReference>
<feature type="transmembrane region" description="Helical" evidence="10">
    <location>
        <begin position="17"/>
        <end position="40"/>
    </location>
</feature>
<comment type="caution">
    <text evidence="12">The sequence shown here is derived from an EMBL/GenBank/DDBJ whole genome shotgun (WGS) entry which is preliminary data.</text>
</comment>
<dbReference type="InterPro" id="IPR050706">
    <property type="entry name" value="Cyclic-di-GMP_PDE-like"/>
</dbReference>
<name>A0A6L9MPX3_9ALTE</name>
<evidence type="ECO:0000256" key="5">
    <source>
        <dbReference type="ARBA" id="ARBA00022692"/>
    </source>
</evidence>
<dbReference type="EC" id="3.1.4.52" evidence="2"/>
<dbReference type="GO" id="GO:0005886">
    <property type="term" value="C:plasma membrane"/>
    <property type="evidence" value="ECO:0007669"/>
    <property type="project" value="UniProtKB-SubCell"/>
</dbReference>
<evidence type="ECO:0000256" key="8">
    <source>
        <dbReference type="ARBA" id="ARBA00023136"/>
    </source>
</evidence>
<evidence type="ECO:0000313" key="12">
    <source>
        <dbReference type="EMBL" id="NDW20264.1"/>
    </source>
</evidence>
<dbReference type="InterPro" id="IPR035919">
    <property type="entry name" value="EAL_sf"/>
</dbReference>
<accession>A0A6L9MPX3</accession>
<evidence type="ECO:0000256" key="1">
    <source>
        <dbReference type="ARBA" id="ARBA00004651"/>
    </source>
</evidence>
<feature type="domain" description="EAL" evidence="11">
    <location>
        <begin position="267"/>
        <end position="516"/>
    </location>
</feature>
<evidence type="ECO:0000259" key="11">
    <source>
        <dbReference type="PROSITE" id="PS50883"/>
    </source>
</evidence>
<dbReference type="CDD" id="cd01948">
    <property type="entry name" value="EAL"/>
    <property type="match status" value="1"/>
</dbReference>
<evidence type="ECO:0000256" key="3">
    <source>
        <dbReference type="ARBA" id="ARBA00022475"/>
    </source>
</evidence>
<feature type="transmembrane region" description="Helical" evidence="10">
    <location>
        <begin position="242"/>
        <end position="264"/>
    </location>
</feature>
<dbReference type="PANTHER" id="PTHR33121">
    <property type="entry name" value="CYCLIC DI-GMP PHOSPHODIESTERASE PDEF"/>
    <property type="match status" value="1"/>
</dbReference>
<evidence type="ECO:0000256" key="9">
    <source>
        <dbReference type="ARBA" id="ARBA00034290"/>
    </source>
</evidence>
<dbReference type="Pfam" id="PF00563">
    <property type="entry name" value="EAL"/>
    <property type="match status" value="1"/>
</dbReference>
<evidence type="ECO:0000313" key="13">
    <source>
        <dbReference type="Proteomes" id="UP000478837"/>
    </source>
</evidence>
<evidence type="ECO:0000256" key="4">
    <source>
        <dbReference type="ARBA" id="ARBA00022636"/>
    </source>
</evidence>
<protein>
    <recommendedName>
        <fullName evidence="2">cyclic-guanylate-specific phosphodiesterase</fullName>
        <ecNumber evidence="2">3.1.4.52</ecNumber>
    </recommendedName>
</protein>
<dbReference type="Pfam" id="PF12792">
    <property type="entry name" value="CSS-motif"/>
    <property type="match status" value="1"/>
</dbReference>
<dbReference type="PANTHER" id="PTHR33121:SF79">
    <property type="entry name" value="CYCLIC DI-GMP PHOSPHODIESTERASE PDED-RELATED"/>
    <property type="match status" value="1"/>
</dbReference>
<proteinExistence type="predicted"/>
<keyword evidence="3" id="KW-1003">Cell membrane</keyword>
<dbReference type="Proteomes" id="UP000478837">
    <property type="component" value="Unassembled WGS sequence"/>
</dbReference>
<sequence>MTRPNTNNYFLADNAKAVFASLVCVIAVTLLLALITFSFVKTQEEARARQILNNVGMVFRDAELTLDHLNSLAFKVCSDEHLFEMRKTLFRSRFVKEIGFYENDKLSCSTYLGILDTPFEDAKPDFVTALDDIFWINTPLQLFEQRSTGTVVRRGRYNAVLDMNSVIGFSNAQDWQLFYNGDKFYPMAGNPTLINRTLSNEMLAKSQFFSLDFILCNKTYSHTCLKVVPDYKRLMNLHAGKLFLFFLIMLMTAAFSHMVTFNFLRRRRSIEYRVKKGLQQGSFFCVYQPFVNLRTGQVIGCEVLSRFEDDFGVIFPDEFIPYIKSLDKTWEFTLDMIKKSMSELTSNPDIPEGFKVSFNLFPVDFTRNGCLDLDFVQALNTKQFKLVLEITEDEQIATQSAVKHIKSLKSKGFLFAIDDFGVGYSNLGQLQTLSCDYLKIDRSFVMEMEEHSIRSSLIPHIVSIAEGLNVELIAEGVENCEQAKELRSLSVGFGQGWLYGKPQSVENLAECVKSNV</sequence>
<evidence type="ECO:0000256" key="7">
    <source>
        <dbReference type="ARBA" id="ARBA00022989"/>
    </source>
</evidence>
<organism evidence="12 13">
    <name type="scientific">Alteromonas hispanica</name>
    <dbReference type="NCBI Taxonomy" id="315421"/>
    <lineage>
        <taxon>Bacteria</taxon>
        <taxon>Pseudomonadati</taxon>
        <taxon>Pseudomonadota</taxon>
        <taxon>Gammaproteobacteria</taxon>
        <taxon>Alteromonadales</taxon>
        <taxon>Alteromonadaceae</taxon>
        <taxon>Alteromonas/Salinimonas group</taxon>
        <taxon>Alteromonas</taxon>
    </lineage>
</organism>
<dbReference type="InterPro" id="IPR001633">
    <property type="entry name" value="EAL_dom"/>
</dbReference>
<dbReference type="SUPFAM" id="SSF141868">
    <property type="entry name" value="EAL domain-like"/>
    <property type="match status" value="1"/>
</dbReference>
<comment type="subcellular location">
    <subcellularLocation>
        <location evidence="1">Cell membrane</location>
        <topology evidence="1">Multi-pass membrane protein</topology>
    </subcellularLocation>
</comment>
<evidence type="ECO:0000256" key="10">
    <source>
        <dbReference type="SAM" id="Phobius"/>
    </source>
</evidence>
<keyword evidence="13" id="KW-1185">Reference proteome</keyword>
<dbReference type="EMBL" id="JAAAWP010000001">
    <property type="protein sequence ID" value="NDW20264.1"/>
    <property type="molecule type" value="Genomic_DNA"/>
</dbReference>
<evidence type="ECO:0000256" key="2">
    <source>
        <dbReference type="ARBA" id="ARBA00012282"/>
    </source>
</evidence>
<dbReference type="SMART" id="SM00052">
    <property type="entry name" value="EAL"/>
    <property type="match status" value="1"/>
</dbReference>
<keyword evidence="7 10" id="KW-1133">Transmembrane helix</keyword>
<dbReference type="PROSITE" id="PS50883">
    <property type="entry name" value="EAL"/>
    <property type="match status" value="1"/>
</dbReference>
<dbReference type="InterPro" id="IPR024744">
    <property type="entry name" value="CSS-motif_dom"/>
</dbReference>
<keyword evidence="4" id="KW-0973">c-di-GMP</keyword>
<keyword evidence="6" id="KW-0378">Hydrolase</keyword>
<gene>
    <name evidence="12" type="ORF">GTW09_01785</name>
</gene>
<keyword evidence="8 10" id="KW-0472">Membrane</keyword>
<dbReference type="AlphaFoldDB" id="A0A6L9MPX3"/>
<comment type="catalytic activity">
    <reaction evidence="9">
        <text>3',3'-c-di-GMP + H2O = 5'-phosphoguanylyl(3'-&gt;5')guanosine + H(+)</text>
        <dbReference type="Rhea" id="RHEA:24902"/>
        <dbReference type="ChEBI" id="CHEBI:15377"/>
        <dbReference type="ChEBI" id="CHEBI:15378"/>
        <dbReference type="ChEBI" id="CHEBI:58754"/>
        <dbReference type="ChEBI" id="CHEBI:58805"/>
        <dbReference type="EC" id="3.1.4.52"/>
    </reaction>
</comment>
<evidence type="ECO:0000256" key="6">
    <source>
        <dbReference type="ARBA" id="ARBA00022801"/>
    </source>
</evidence>
<reference evidence="12 13" key="1">
    <citation type="submission" date="2020-01" db="EMBL/GenBank/DDBJ databases">
        <title>Genomes of bacteria type strains.</title>
        <authorList>
            <person name="Chen J."/>
            <person name="Zhu S."/>
            <person name="Yang J."/>
        </authorList>
    </citation>
    <scope>NUCLEOTIDE SEQUENCE [LARGE SCALE GENOMIC DNA]</scope>
    <source>
        <strain evidence="12 13">LMG 22958</strain>
    </source>
</reference>
<keyword evidence="5 10" id="KW-0812">Transmembrane</keyword>
<dbReference type="GO" id="GO:0071111">
    <property type="term" value="F:cyclic-guanylate-specific phosphodiesterase activity"/>
    <property type="evidence" value="ECO:0007669"/>
    <property type="project" value="UniProtKB-EC"/>
</dbReference>